<evidence type="ECO:0008006" key="3">
    <source>
        <dbReference type="Google" id="ProtNLM"/>
    </source>
</evidence>
<organism evidence="2">
    <name type="scientific">marine sediment metagenome</name>
    <dbReference type="NCBI Taxonomy" id="412755"/>
    <lineage>
        <taxon>unclassified sequences</taxon>
        <taxon>metagenomes</taxon>
        <taxon>ecological metagenomes</taxon>
    </lineage>
</organism>
<gene>
    <name evidence="2" type="ORF">S06H3_43788</name>
</gene>
<reference evidence="2" key="1">
    <citation type="journal article" date="2014" name="Front. Microbiol.">
        <title>High frequency of phylogenetically diverse reductive dehalogenase-homologous genes in deep subseafloor sedimentary metagenomes.</title>
        <authorList>
            <person name="Kawai M."/>
            <person name="Futagami T."/>
            <person name="Toyoda A."/>
            <person name="Takaki Y."/>
            <person name="Nishi S."/>
            <person name="Hori S."/>
            <person name="Arai W."/>
            <person name="Tsubouchi T."/>
            <person name="Morono Y."/>
            <person name="Uchiyama I."/>
            <person name="Ito T."/>
            <person name="Fujiyama A."/>
            <person name="Inagaki F."/>
            <person name="Takami H."/>
        </authorList>
    </citation>
    <scope>NUCLEOTIDE SEQUENCE</scope>
    <source>
        <strain evidence="2">Expedition CK06-06</strain>
    </source>
</reference>
<feature type="transmembrane region" description="Helical" evidence="1">
    <location>
        <begin position="40"/>
        <end position="62"/>
    </location>
</feature>
<name>X1PUH4_9ZZZZ</name>
<keyword evidence="1" id="KW-1133">Transmembrane helix</keyword>
<comment type="caution">
    <text evidence="2">The sequence shown here is derived from an EMBL/GenBank/DDBJ whole genome shotgun (WGS) entry which is preliminary data.</text>
</comment>
<sequence length="101" mass="10962">MTKKRLLLVSIAILAVLLLAGCAAGTNPTVDIPDVDGKSAGFWSGLWHGIISPITFIISLFSDNVNVYEVYNSGNWYDFGFMFGVCFIFSGGAYGAKWKSK</sequence>
<dbReference type="PROSITE" id="PS51257">
    <property type="entry name" value="PROKAR_LIPOPROTEIN"/>
    <property type="match status" value="1"/>
</dbReference>
<proteinExistence type="predicted"/>
<accession>X1PUH4</accession>
<keyword evidence="1" id="KW-0472">Membrane</keyword>
<protein>
    <recommendedName>
        <fullName evidence="3">Lipoprotein</fullName>
    </recommendedName>
</protein>
<evidence type="ECO:0000256" key="1">
    <source>
        <dbReference type="SAM" id="Phobius"/>
    </source>
</evidence>
<evidence type="ECO:0000313" key="2">
    <source>
        <dbReference type="EMBL" id="GAI34509.1"/>
    </source>
</evidence>
<dbReference type="EMBL" id="BARV01027187">
    <property type="protein sequence ID" value="GAI34509.1"/>
    <property type="molecule type" value="Genomic_DNA"/>
</dbReference>
<keyword evidence="1" id="KW-0812">Transmembrane</keyword>
<feature type="transmembrane region" description="Helical" evidence="1">
    <location>
        <begin position="74"/>
        <end position="96"/>
    </location>
</feature>
<dbReference type="AlphaFoldDB" id="X1PUH4"/>